<dbReference type="InterPro" id="IPR032675">
    <property type="entry name" value="LRR_dom_sf"/>
</dbReference>
<dbReference type="SUPFAM" id="SSF52047">
    <property type="entry name" value="RNI-like"/>
    <property type="match status" value="1"/>
</dbReference>
<dbReference type="SUPFAM" id="SSF50729">
    <property type="entry name" value="PH domain-like"/>
    <property type="match status" value="1"/>
</dbReference>
<dbReference type="Gene3D" id="3.80.10.10">
    <property type="entry name" value="Ribonuclease Inhibitor"/>
    <property type="match status" value="1"/>
</dbReference>
<sequence length="872" mass="96282">MPSYSQEIIDLNSNERSEYKNTKESKSDEVKYATTDLTNSVPEGLNADQKLKFALRDFLSPTNPVLEDSVKDDPAPSILEQKLPFIDEQVDTDDAAQSDEEQQQCRETDEVLNNAACRLRRWRAASRKLRRPRIIDNLSTKDEGGYATKNFNGGHTDLADRLRSLAAAGSMSASAGELLSLAPPPPAATAPPSPGCLLSPTLADQSSAEYFGSSPECCADTSSFESSSSAGAPVPPPGPRYKLAKEGTLRVCCFQHTRTVVDKILAAKFLRRWETHVFCLLEEHIVSKTPSGLLERPMSYSCMQEVYCISRWDPARKYCLRIVMPNGSLLLQANDAYTRDQWYYSIIWKRNMIRYRNFLTKTVRKEVVLKELKNMVDFAMTTPLQDESVTRAPLQILTDLLSENKDSADWEEWAENVTSAAAPLLAERCVNGELCALLARLCRRRPRAAPLPALAPPVRRVLTRNVDFGKAPDARRFVRDYISALSAHNSGPALVRRFVTVTHGERAACPHPRAAPNLAAVALAALDDHYRGSALPHRCDDAEHDVLCFADILEHMCEYEDWVVVVGAVLQPVPLCAGALACARVAARLGGVLRALARDPRCSAHVSVAPACAARPSPPSWLRAAAPSDPALVLPHQQLCELWGSMIGALLNCCCKRKSFLQSMSKQLPDFLLVALTEHPAALEALCLMLEWEIASGEQIQLEIIAALQGTELGQKYYKDLCERQQNLQKLQAEGGPRRLALPVRATDADVAALLEAGALGNLECLSLAFTSVTSACAHHLIKLPSLRYLNLWATKFGDSGVQLIAEHLPRLQVLNLCETPVSDKGIEALSGLSSLRRLNLNSTKLSAEAFEILRRRLPQLQEYDIRYTEAW</sequence>
<dbReference type="EMBL" id="OW152814">
    <property type="protein sequence ID" value="CAH2050427.1"/>
    <property type="molecule type" value="Genomic_DNA"/>
</dbReference>
<evidence type="ECO:0000259" key="2">
    <source>
        <dbReference type="Pfam" id="PF23066"/>
    </source>
</evidence>
<name>A0ABN8IAP8_9NEOP</name>
<feature type="compositionally biased region" description="Polar residues" evidence="1">
    <location>
        <begin position="1"/>
        <end position="12"/>
    </location>
</feature>
<feature type="compositionally biased region" description="Basic and acidic residues" evidence="1">
    <location>
        <begin position="13"/>
        <end position="31"/>
    </location>
</feature>
<dbReference type="SMART" id="SM00368">
    <property type="entry name" value="LRR_RI"/>
    <property type="match status" value="2"/>
</dbReference>
<dbReference type="PANTHER" id="PTHR25480:SF0">
    <property type="entry name" value="C-MAF-INDUCING PROTEIN"/>
    <property type="match status" value="1"/>
</dbReference>
<feature type="domain" description="C-Maf-inducing protein PH" evidence="2">
    <location>
        <begin position="240"/>
        <end position="359"/>
    </location>
</feature>
<feature type="region of interest" description="Disordered" evidence="1">
    <location>
        <begin position="1"/>
        <end position="43"/>
    </location>
</feature>
<reference evidence="3" key="1">
    <citation type="submission" date="2022-03" db="EMBL/GenBank/DDBJ databases">
        <authorList>
            <person name="Martin H S."/>
        </authorList>
    </citation>
    <scope>NUCLEOTIDE SEQUENCE</scope>
</reference>
<dbReference type="Pfam" id="PF23066">
    <property type="entry name" value="PH_21"/>
    <property type="match status" value="1"/>
</dbReference>
<evidence type="ECO:0000313" key="4">
    <source>
        <dbReference type="Proteomes" id="UP000837857"/>
    </source>
</evidence>
<dbReference type="InterPro" id="IPR056429">
    <property type="entry name" value="PH_CMIP"/>
</dbReference>
<gene>
    <name evidence="3" type="ORF">IPOD504_LOCUS7448</name>
</gene>
<evidence type="ECO:0000313" key="3">
    <source>
        <dbReference type="EMBL" id="CAH2050427.1"/>
    </source>
</evidence>
<evidence type="ECO:0000256" key="1">
    <source>
        <dbReference type="SAM" id="MobiDB-lite"/>
    </source>
</evidence>
<feature type="non-terminal residue" evidence="3">
    <location>
        <position position="1"/>
    </location>
</feature>
<dbReference type="Proteomes" id="UP000837857">
    <property type="component" value="Chromosome 2"/>
</dbReference>
<accession>A0ABN8IAP8</accession>
<protein>
    <recommendedName>
        <fullName evidence="2">C-Maf-inducing protein PH domain-containing protein</fullName>
    </recommendedName>
</protein>
<dbReference type="PANTHER" id="PTHR25480">
    <property type="entry name" value="LEUCINE-RICH REPEAT-CONTAINING PROTEIN 73"/>
    <property type="match status" value="1"/>
</dbReference>
<dbReference type="InterPro" id="IPR052813">
    <property type="entry name" value="CMIP"/>
</dbReference>
<proteinExistence type="predicted"/>
<keyword evidence="4" id="KW-1185">Reference proteome</keyword>
<organism evidence="3 4">
    <name type="scientific">Iphiclides podalirius</name>
    <name type="common">scarce swallowtail</name>
    <dbReference type="NCBI Taxonomy" id="110791"/>
    <lineage>
        <taxon>Eukaryota</taxon>
        <taxon>Metazoa</taxon>
        <taxon>Ecdysozoa</taxon>
        <taxon>Arthropoda</taxon>
        <taxon>Hexapoda</taxon>
        <taxon>Insecta</taxon>
        <taxon>Pterygota</taxon>
        <taxon>Neoptera</taxon>
        <taxon>Endopterygota</taxon>
        <taxon>Lepidoptera</taxon>
        <taxon>Glossata</taxon>
        <taxon>Ditrysia</taxon>
        <taxon>Papilionoidea</taxon>
        <taxon>Papilionidae</taxon>
        <taxon>Papilioninae</taxon>
        <taxon>Iphiclides</taxon>
    </lineage>
</organism>